<dbReference type="InterPro" id="IPR035983">
    <property type="entry name" value="Hect_E3_ubiquitin_ligase"/>
</dbReference>
<reference evidence="3" key="1">
    <citation type="submission" date="2021-02" db="EMBL/GenBank/DDBJ databases">
        <authorList>
            <person name="Nowell W R."/>
        </authorList>
    </citation>
    <scope>NUCLEOTIDE SEQUENCE</scope>
</reference>
<evidence type="ECO:0000259" key="2">
    <source>
        <dbReference type="Pfam" id="PF00632"/>
    </source>
</evidence>
<dbReference type="GO" id="GO:0004842">
    <property type="term" value="F:ubiquitin-protein transferase activity"/>
    <property type="evidence" value="ECO:0007669"/>
    <property type="project" value="InterPro"/>
</dbReference>
<organism evidence="3 5">
    <name type="scientific">Didymodactylos carnosus</name>
    <dbReference type="NCBI Taxonomy" id="1234261"/>
    <lineage>
        <taxon>Eukaryota</taxon>
        <taxon>Metazoa</taxon>
        <taxon>Spiralia</taxon>
        <taxon>Gnathifera</taxon>
        <taxon>Rotifera</taxon>
        <taxon>Eurotatoria</taxon>
        <taxon>Bdelloidea</taxon>
        <taxon>Philodinida</taxon>
        <taxon>Philodinidae</taxon>
        <taxon>Didymodactylos</taxon>
    </lineage>
</organism>
<dbReference type="Proteomes" id="UP000663829">
    <property type="component" value="Unassembled WGS sequence"/>
</dbReference>
<evidence type="ECO:0000313" key="4">
    <source>
        <dbReference type="EMBL" id="CAF3891112.1"/>
    </source>
</evidence>
<keyword evidence="5" id="KW-1185">Reference proteome</keyword>
<dbReference type="EMBL" id="CAJNOQ010006213">
    <property type="protein sequence ID" value="CAF1127577.1"/>
    <property type="molecule type" value="Genomic_DNA"/>
</dbReference>
<dbReference type="AlphaFoldDB" id="A0A814R0Z2"/>
<feature type="domain" description="HECT" evidence="2">
    <location>
        <begin position="75"/>
        <end position="161"/>
    </location>
</feature>
<evidence type="ECO:0000256" key="1">
    <source>
        <dbReference type="ARBA" id="ARBA00022786"/>
    </source>
</evidence>
<dbReference type="InterPro" id="IPR000569">
    <property type="entry name" value="HECT_dom"/>
</dbReference>
<evidence type="ECO:0000313" key="5">
    <source>
        <dbReference type="Proteomes" id="UP000663829"/>
    </source>
</evidence>
<dbReference type="SUPFAM" id="SSF56204">
    <property type="entry name" value="Hect, E3 ligase catalytic domain"/>
    <property type="match status" value="1"/>
</dbReference>
<evidence type="ECO:0000313" key="3">
    <source>
        <dbReference type="EMBL" id="CAF1127577.1"/>
    </source>
</evidence>
<accession>A0A814R0Z2</accession>
<dbReference type="Pfam" id="PF00632">
    <property type="entry name" value="HECT"/>
    <property type="match status" value="1"/>
</dbReference>
<keyword evidence="1" id="KW-0833">Ubl conjugation pathway</keyword>
<gene>
    <name evidence="3" type="ORF">GPM918_LOCUS20016</name>
    <name evidence="4" type="ORF">SRO942_LOCUS20013</name>
</gene>
<name>A0A814R0Z2_9BILA</name>
<comment type="caution">
    <text evidence="3">The sequence shown here is derived from an EMBL/GenBank/DDBJ whole genome shotgun (WGS) entry which is preliminary data.</text>
</comment>
<protein>
    <recommendedName>
        <fullName evidence="2">HECT domain-containing protein</fullName>
    </recommendedName>
</protein>
<proteinExistence type="predicted"/>
<dbReference type="EMBL" id="CAJOBC010006213">
    <property type="protein sequence ID" value="CAF3891112.1"/>
    <property type="molecule type" value="Genomic_DNA"/>
</dbReference>
<sequence length="275" mass="31751">MQRGNSGLQLLGRCIAMMACQASPIQLRFPLYYYRIILNRPLTLDLLELRFFNEKLYLKMEQAQTDGNLTAVRQLLYNHYIEPVEKQLTQIRMGINDVIPSEWFESFSDEEVEKLLTGYSFAANSQSFRDLAVLVARQKEEEEIKHQWVQNYFNDKAKSEKRNDPADSPLVPMAPIVRESKSLNNAVIQFSIDNDCKRPVIKNRKKWHSKPVVIAQQKRLDLQRQCSLQIHLNDTLPPITTAIRKSLRTAAHHFAESQVPSLPKIKAVDSTQAKT</sequence>
<dbReference type="Proteomes" id="UP000681722">
    <property type="component" value="Unassembled WGS sequence"/>
</dbReference>